<protein>
    <submittedName>
        <fullName evidence="1">Uncharacterized protein</fullName>
    </submittedName>
</protein>
<sequence>MVRDSESLKQMIVKLSEVGVKITKTKSRLEVFESIKQVQQISST</sequence>
<evidence type="ECO:0000313" key="1">
    <source>
        <dbReference type="EMBL" id="KIL52180.1"/>
    </source>
</evidence>
<comment type="caution">
    <text evidence="1">The sequence shown here is derived from an EMBL/GenBank/DDBJ whole genome shotgun (WGS) entry which is preliminary data.</text>
</comment>
<dbReference type="STRING" id="889306.KP78_05500"/>
<dbReference type="NCBIfam" id="NF040845">
    <property type="entry name" value="lmo0850_fam"/>
    <property type="match status" value="1"/>
</dbReference>
<keyword evidence="2" id="KW-1185">Reference proteome</keyword>
<accession>A0A0C2RPH9</accession>
<dbReference type="PATRIC" id="fig|889306.3.peg.549"/>
<gene>
    <name evidence="1" type="ORF">KP78_05500</name>
</gene>
<reference evidence="1 2" key="1">
    <citation type="submission" date="2015-01" db="EMBL/GenBank/DDBJ databases">
        <title>Genome sequencing of Jeotgalibacillus soli.</title>
        <authorList>
            <person name="Goh K.M."/>
            <person name="Chan K.-G."/>
            <person name="Yaakop A.S."/>
            <person name="Ee R."/>
            <person name="Gan H.M."/>
            <person name="Chan C.S."/>
        </authorList>
    </citation>
    <scope>NUCLEOTIDE SEQUENCE [LARGE SCALE GENOMIC DNA]</scope>
    <source>
        <strain evidence="1 2">P9</strain>
    </source>
</reference>
<evidence type="ECO:0000313" key="2">
    <source>
        <dbReference type="Proteomes" id="UP000031938"/>
    </source>
</evidence>
<name>A0A0C2RPH9_9BACL</name>
<dbReference type="AlphaFoldDB" id="A0A0C2RPH9"/>
<dbReference type="Proteomes" id="UP000031938">
    <property type="component" value="Unassembled WGS sequence"/>
</dbReference>
<dbReference type="InterPro" id="IPR049839">
    <property type="entry name" value="Lmo0850-like"/>
</dbReference>
<dbReference type="EMBL" id="JXRP01000006">
    <property type="protein sequence ID" value="KIL52180.1"/>
    <property type="molecule type" value="Genomic_DNA"/>
</dbReference>
<proteinExistence type="predicted"/>
<organism evidence="1 2">
    <name type="scientific">Jeotgalibacillus soli</name>
    <dbReference type="NCBI Taxonomy" id="889306"/>
    <lineage>
        <taxon>Bacteria</taxon>
        <taxon>Bacillati</taxon>
        <taxon>Bacillota</taxon>
        <taxon>Bacilli</taxon>
        <taxon>Bacillales</taxon>
        <taxon>Caryophanaceae</taxon>
        <taxon>Jeotgalibacillus</taxon>
    </lineage>
</organism>